<dbReference type="PROSITE" id="PS50005">
    <property type="entry name" value="TPR"/>
    <property type="match status" value="2"/>
</dbReference>
<evidence type="ECO:0000313" key="3">
    <source>
        <dbReference type="Proteomes" id="UP001337305"/>
    </source>
</evidence>
<dbReference type="RefSeq" id="WP_303309021.1">
    <property type="nucleotide sequence ID" value="NZ_JAODOP010000001.1"/>
</dbReference>
<evidence type="ECO:0000313" key="2">
    <source>
        <dbReference type="EMBL" id="MEF3832028.1"/>
    </source>
</evidence>
<dbReference type="PANTHER" id="PTHR12558:SF13">
    <property type="entry name" value="CELL DIVISION CYCLE PROTEIN 27 HOMOLOG"/>
    <property type="match status" value="1"/>
</dbReference>
<accession>A0ABU7XMT6</accession>
<comment type="caution">
    <text evidence="2">The sequence shown here is derived from an EMBL/GenBank/DDBJ whole genome shotgun (WGS) entry which is preliminary data.</text>
</comment>
<reference evidence="2 3" key="1">
    <citation type="submission" date="2022-09" db="EMBL/GenBank/DDBJ databases">
        <title>Genome sequencing of Flavivirga sp. MEBiC05379.</title>
        <authorList>
            <person name="Oh H.-M."/>
            <person name="Kwon K.K."/>
            <person name="Park M.J."/>
            <person name="Yang S.-H."/>
        </authorList>
    </citation>
    <scope>NUCLEOTIDE SEQUENCE [LARGE SCALE GENOMIC DNA]</scope>
    <source>
        <strain evidence="2 3">MEBiC05379</strain>
    </source>
</reference>
<sequence length="207" mass="24322">MKKSYILIIFITFLNCKNDVYSDKDKLIITEEGNTSLLYKNSYENGIIKDSIAGLNFDKGIEESSRLNFKKAKEYYEYANQLDPNNITIINALGSVYNHLQNFQESNEQFEKAIKLDSTDSVTYLNYGFSKASNDEFTKAIDYYKKGVSYERSGERRAYFYYNISKAYYNLNSYEKAEFYIDKSIELVNNKIIRKEILNFKKEITEK</sequence>
<evidence type="ECO:0000256" key="1">
    <source>
        <dbReference type="PROSITE-ProRule" id="PRU00339"/>
    </source>
</evidence>
<dbReference type="PANTHER" id="PTHR12558">
    <property type="entry name" value="CELL DIVISION CYCLE 16,23,27"/>
    <property type="match status" value="1"/>
</dbReference>
<organism evidence="2 3">
    <name type="scientific">Flavivirga spongiicola</name>
    <dbReference type="NCBI Taxonomy" id="421621"/>
    <lineage>
        <taxon>Bacteria</taxon>
        <taxon>Pseudomonadati</taxon>
        <taxon>Bacteroidota</taxon>
        <taxon>Flavobacteriia</taxon>
        <taxon>Flavobacteriales</taxon>
        <taxon>Flavobacteriaceae</taxon>
        <taxon>Flavivirga</taxon>
    </lineage>
</organism>
<dbReference type="Pfam" id="PF13181">
    <property type="entry name" value="TPR_8"/>
    <property type="match status" value="2"/>
</dbReference>
<evidence type="ECO:0008006" key="4">
    <source>
        <dbReference type="Google" id="ProtNLM"/>
    </source>
</evidence>
<dbReference type="InterPro" id="IPR011990">
    <property type="entry name" value="TPR-like_helical_dom_sf"/>
</dbReference>
<dbReference type="InterPro" id="IPR019734">
    <property type="entry name" value="TPR_rpt"/>
</dbReference>
<feature type="repeat" description="TPR" evidence="1">
    <location>
        <begin position="87"/>
        <end position="120"/>
    </location>
</feature>
<dbReference type="EMBL" id="JAODOP010000001">
    <property type="protein sequence ID" value="MEF3832028.1"/>
    <property type="molecule type" value="Genomic_DNA"/>
</dbReference>
<gene>
    <name evidence="2" type="ORF">N1F79_02695</name>
</gene>
<name>A0ABU7XMT6_9FLAO</name>
<dbReference type="Gene3D" id="1.25.40.10">
    <property type="entry name" value="Tetratricopeptide repeat domain"/>
    <property type="match status" value="1"/>
</dbReference>
<feature type="repeat" description="TPR" evidence="1">
    <location>
        <begin position="158"/>
        <end position="191"/>
    </location>
</feature>
<dbReference type="SUPFAM" id="SSF48452">
    <property type="entry name" value="TPR-like"/>
    <property type="match status" value="1"/>
</dbReference>
<protein>
    <recommendedName>
        <fullName evidence="4">Tetratricopeptide repeat protein</fullName>
    </recommendedName>
</protein>
<keyword evidence="3" id="KW-1185">Reference proteome</keyword>
<proteinExistence type="predicted"/>
<dbReference type="Proteomes" id="UP001337305">
    <property type="component" value="Unassembled WGS sequence"/>
</dbReference>
<keyword evidence="1" id="KW-0802">TPR repeat</keyword>
<dbReference type="SMART" id="SM00028">
    <property type="entry name" value="TPR"/>
    <property type="match status" value="4"/>
</dbReference>